<gene>
    <name evidence="1" type="ORF">UX45_C0013G0020</name>
</gene>
<dbReference type="EMBL" id="LCMG01000013">
    <property type="protein sequence ID" value="KKU32743.1"/>
    <property type="molecule type" value="Genomic_DNA"/>
</dbReference>
<name>A0A0G1RS19_9BACT</name>
<evidence type="ECO:0000313" key="2">
    <source>
        <dbReference type="Proteomes" id="UP000034705"/>
    </source>
</evidence>
<proteinExistence type="predicted"/>
<reference evidence="1 2" key="1">
    <citation type="journal article" date="2015" name="Nature">
        <title>rRNA introns, odd ribosomes, and small enigmatic genomes across a large radiation of phyla.</title>
        <authorList>
            <person name="Brown C.T."/>
            <person name="Hug L.A."/>
            <person name="Thomas B.C."/>
            <person name="Sharon I."/>
            <person name="Castelle C.J."/>
            <person name="Singh A."/>
            <person name="Wilkins M.J."/>
            <person name="Williams K.H."/>
            <person name="Banfield J.F."/>
        </authorList>
    </citation>
    <scope>NUCLEOTIDE SEQUENCE [LARGE SCALE GENOMIC DNA]</scope>
</reference>
<comment type="caution">
    <text evidence="1">The sequence shown here is derived from an EMBL/GenBank/DDBJ whole genome shotgun (WGS) entry which is preliminary data.</text>
</comment>
<organism evidence="1 2">
    <name type="scientific">Candidatus Uhrbacteria bacterium GW2011_GWF2_46_218</name>
    <dbReference type="NCBI Taxonomy" id="1619001"/>
    <lineage>
        <taxon>Bacteria</taxon>
        <taxon>Candidatus Uhriibacteriota</taxon>
    </lineage>
</organism>
<dbReference type="Proteomes" id="UP000034705">
    <property type="component" value="Unassembled WGS sequence"/>
</dbReference>
<dbReference type="AlphaFoldDB" id="A0A0G1RS19"/>
<evidence type="ECO:0000313" key="1">
    <source>
        <dbReference type="EMBL" id="KKU32743.1"/>
    </source>
</evidence>
<sequence length="232" mass="26280">MSLDTLTDTLKQFLLKYKSDDPDFDLDINEPLLVWEDYQGADTGDFPKLVYEPQSFTKDGHGGKTKREILREQEDNQDSFPGWIVHLLQPSNPSNLHSPGFVSIPREGRGIPQGDFVPRHPLEAGKSPDEYLSILQKAQGDKDSPYHGETGMTPEDWIMAFMIHFQETGELLDDVWNPSNTESHCFLTGAFFPFSVVVPGAYWCGSFHFVSLDKDAPLEMDFYRGVRSSVMI</sequence>
<accession>A0A0G1RS19</accession>
<protein>
    <submittedName>
        <fullName evidence="1">Uncharacterized protein</fullName>
    </submittedName>
</protein>